<dbReference type="eggNOG" id="COG1793">
    <property type="taxonomic scope" value="Bacteria"/>
</dbReference>
<name>Q01NN1_SOLUE</name>
<dbReference type="InParanoid" id="Q01NN1"/>
<dbReference type="GO" id="GO:0016874">
    <property type="term" value="F:ligase activity"/>
    <property type="evidence" value="ECO:0007669"/>
    <property type="project" value="UniProtKB-KW"/>
</dbReference>
<dbReference type="PANTHER" id="PTHR39465">
    <property type="entry name" value="DNA LIGASE D, 3'-PHOSPHOESTERASE DOMAIN"/>
    <property type="match status" value="1"/>
</dbReference>
<dbReference type="STRING" id="234267.Acid_7843"/>
<feature type="domain" description="DNA ligase D 3'-phosphoesterase" evidence="2">
    <location>
        <begin position="36"/>
        <end position="142"/>
    </location>
</feature>
<dbReference type="AlphaFoldDB" id="Q01NN1"/>
<dbReference type="PANTHER" id="PTHR39465:SF1">
    <property type="entry name" value="DNA LIGASE D 3'-PHOSPHOESTERASE DOMAIN-CONTAINING PROTEIN"/>
    <property type="match status" value="1"/>
</dbReference>
<feature type="region of interest" description="Disordered" evidence="1">
    <location>
        <begin position="191"/>
        <end position="239"/>
    </location>
</feature>
<proteinExistence type="predicted"/>
<keyword evidence="3" id="KW-0436">Ligase</keyword>
<evidence type="ECO:0000259" key="2">
    <source>
        <dbReference type="Pfam" id="PF13298"/>
    </source>
</evidence>
<feature type="compositionally biased region" description="Low complexity" evidence="1">
    <location>
        <begin position="214"/>
        <end position="227"/>
    </location>
</feature>
<evidence type="ECO:0000256" key="1">
    <source>
        <dbReference type="SAM" id="MobiDB-lite"/>
    </source>
</evidence>
<dbReference type="NCBIfam" id="TIGR02777">
    <property type="entry name" value="LigD_PE_dom"/>
    <property type="match status" value="1"/>
</dbReference>
<dbReference type="Pfam" id="PF13298">
    <property type="entry name" value="LigD_N"/>
    <property type="match status" value="1"/>
</dbReference>
<dbReference type="HOGENOM" id="CLU_008325_5_0_0"/>
<dbReference type="EMBL" id="CP000473">
    <property type="protein sequence ID" value="ABJ88739.1"/>
    <property type="molecule type" value="Genomic_DNA"/>
</dbReference>
<feature type="region of interest" description="Disordered" evidence="1">
    <location>
        <begin position="1"/>
        <end position="30"/>
    </location>
</feature>
<dbReference type="InterPro" id="IPR014144">
    <property type="entry name" value="LigD_PE_domain"/>
</dbReference>
<accession>Q01NN1</accession>
<reference evidence="3" key="1">
    <citation type="submission" date="2006-10" db="EMBL/GenBank/DDBJ databases">
        <title>Complete sequence of Solibacter usitatus Ellin6076.</title>
        <authorList>
            <consortium name="US DOE Joint Genome Institute"/>
            <person name="Copeland A."/>
            <person name="Lucas S."/>
            <person name="Lapidus A."/>
            <person name="Barry K."/>
            <person name="Detter J.C."/>
            <person name="Glavina del Rio T."/>
            <person name="Hammon N."/>
            <person name="Israni S."/>
            <person name="Dalin E."/>
            <person name="Tice H."/>
            <person name="Pitluck S."/>
            <person name="Thompson L.S."/>
            <person name="Brettin T."/>
            <person name="Bruce D."/>
            <person name="Han C."/>
            <person name="Tapia R."/>
            <person name="Gilna P."/>
            <person name="Schmutz J."/>
            <person name="Larimer F."/>
            <person name="Land M."/>
            <person name="Hauser L."/>
            <person name="Kyrpides N."/>
            <person name="Mikhailova N."/>
            <person name="Janssen P.H."/>
            <person name="Kuske C.R."/>
            <person name="Richardson P."/>
        </authorList>
    </citation>
    <scope>NUCLEOTIDE SEQUENCE</scope>
    <source>
        <strain evidence="3">Ellin6076</strain>
    </source>
</reference>
<organism evidence="3">
    <name type="scientific">Solibacter usitatus (strain Ellin6076)</name>
    <dbReference type="NCBI Taxonomy" id="234267"/>
    <lineage>
        <taxon>Bacteria</taxon>
        <taxon>Pseudomonadati</taxon>
        <taxon>Acidobacteriota</taxon>
        <taxon>Terriglobia</taxon>
        <taxon>Bryobacterales</taxon>
        <taxon>Solibacteraceae</taxon>
        <taxon>Candidatus Solibacter</taxon>
    </lineage>
</organism>
<evidence type="ECO:0000313" key="3">
    <source>
        <dbReference type="EMBL" id="ABJ88739.1"/>
    </source>
</evidence>
<protein>
    <submittedName>
        <fullName evidence="3">ATP dependent DNA ligase</fullName>
    </submittedName>
</protein>
<dbReference type="KEGG" id="sus:Acid_7843"/>
<sequence>MGLDEYAKKRRFENTPEPPPSSKKSKRATQPYFCVQRHDATRLHYDFRLEIGGVLKSWAVPKGPSLDPTVKHLAAFVEDHPLEYGGFEGNIPAGNYGAGSVMLWDRGTWELLGDVDAEAQLARGDLKFRLHGGKLKGDFAIVLMKGRGKGNEWLLIKKRDEFAVEGWDVEAHAHSVLSGRTQQEIASNLPARKTKRKTAGAADRVWESDRPAKRAGNTAASTAAKAAPAKKKLKSSSGQ</sequence>
<feature type="compositionally biased region" description="Basic residues" evidence="1">
    <location>
        <begin position="228"/>
        <end position="239"/>
    </location>
</feature>
<dbReference type="OrthoDB" id="9802472at2"/>
<gene>
    <name evidence="3" type="ordered locus">Acid_7843</name>
</gene>